<dbReference type="InterPro" id="IPR036390">
    <property type="entry name" value="WH_DNA-bd_sf"/>
</dbReference>
<evidence type="ECO:0000256" key="2">
    <source>
        <dbReference type="ARBA" id="ARBA00023125"/>
    </source>
</evidence>
<dbReference type="GO" id="GO:0003677">
    <property type="term" value="F:DNA binding"/>
    <property type="evidence" value="ECO:0007669"/>
    <property type="project" value="UniProtKB-KW"/>
</dbReference>
<dbReference type="SUPFAM" id="SSF46785">
    <property type="entry name" value="Winged helix' DNA-binding domain"/>
    <property type="match status" value="1"/>
</dbReference>
<evidence type="ECO:0000256" key="1">
    <source>
        <dbReference type="ARBA" id="ARBA00023015"/>
    </source>
</evidence>
<dbReference type="Proteomes" id="UP000664096">
    <property type="component" value="Unassembled WGS sequence"/>
</dbReference>
<dbReference type="InterPro" id="IPR011711">
    <property type="entry name" value="GntR_C"/>
</dbReference>
<keyword evidence="3" id="KW-0804">Transcription</keyword>
<dbReference type="PRINTS" id="PR00035">
    <property type="entry name" value="HTHGNTR"/>
</dbReference>
<dbReference type="SMART" id="SM00345">
    <property type="entry name" value="HTH_GNTR"/>
    <property type="match status" value="1"/>
</dbReference>
<dbReference type="SUPFAM" id="SSF48008">
    <property type="entry name" value="GntR ligand-binding domain-like"/>
    <property type="match status" value="1"/>
</dbReference>
<accession>A0A939EI96</accession>
<gene>
    <name evidence="5" type="ORF">JF539_25005</name>
</gene>
<keyword evidence="1" id="KW-0805">Transcription regulation</keyword>
<protein>
    <submittedName>
        <fullName evidence="5">FadR family transcriptional regulator</fullName>
    </submittedName>
</protein>
<dbReference type="CDD" id="cd07377">
    <property type="entry name" value="WHTH_GntR"/>
    <property type="match status" value="1"/>
</dbReference>
<evidence type="ECO:0000313" key="5">
    <source>
        <dbReference type="EMBL" id="MBN9673640.1"/>
    </source>
</evidence>
<dbReference type="InterPro" id="IPR000524">
    <property type="entry name" value="Tscrpt_reg_HTH_GntR"/>
</dbReference>
<evidence type="ECO:0000256" key="3">
    <source>
        <dbReference type="ARBA" id="ARBA00023163"/>
    </source>
</evidence>
<dbReference type="InterPro" id="IPR008920">
    <property type="entry name" value="TF_FadR/GntR_C"/>
</dbReference>
<dbReference type="InterPro" id="IPR036388">
    <property type="entry name" value="WH-like_DNA-bd_sf"/>
</dbReference>
<dbReference type="AlphaFoldDB" id="A0A939EI96"/>
<dbReference type="Gene3D" id="1.10.10.10">
    <property type="entry name" value="Winged helix-like DNA-binding domain superfamily/Winged helix DNA-binding domain"/>
    <property type="match status" value="1"/>
</dbReference>
<dbReference type="Pfam" id="PF00392">
    <property type="entry name" value="GntR"/>
    <property type="match status" value="1"/>
</dbReference>
<reference evidence="5" key="1">
    <citation type="submission" date="2020-12" db="EMBL/GenBank/DDBJ databases">
        <title>Oil enriched cultivation method for isolating marine PHA-producing bacteria.</title>
        <authorList>
            <person name="Zheng W."/>
            <person name="Yu S."/>
            <person name="Huang Y."/>
        </authorList>
    </citation>
    <scope>NUCLEOTIDE SEQUENCE</scope>
    <source>
        <strain evidence="5">SY-2-12</strain>
    </source>
</reference>
<dbReference type="PANTHER" id="PTHR43537">
    <property type="entry name" value="TRANSCRIPTIONAL REGULATOR, GNTR FAMILY"/>
    <property type="match status" value="1"/>
</dbReference>
<evidence type="ECO:0000313" key="6">
    <source>
        <dbReference type="Proteomes" id="UP000664096"/>
    </source>
</evidence>
<dbReference type="SMART" id="SM00895">
    <property type="entry name" value="FCD"/>
    <property type="match status" value="1"/>
</dbReference>
<dbReference type="Gene3D" id="1.20.120.530">
    <property type="entry name" value="GntR ligand-binding domain-like"/>
    <property type="match status" value="1"/>
</dbReference>
<comment type="caution">
    <text evidence="5">The sequence shown here is derived from an EMBL/GenBank/DDBJ whole genome shotgun (WGS) entry which is preliminary data.</text>
</comment>
<dbReference type="PANTHER" id="PTHR43537:SF5">
    <property type="entry name" value="UXU OPERON TRANSCRIPTIONAL REGULATOR"/>
    <property type="match status" value="1"/>
</dbReference>
<keyword evidence="2" id="KW-0238">DNA-binding</keyword>
<dbReference type="Pfam" id="PF07729">
    <property type="entry name" value="FCD"/>
    <property type="match status" value="1"/>
</dbReference>
<dbReference type="RefSeq" id="WP_207143616.1">
    <property type="nucleotide sequence ID" value="NZ_JAEKJZ010000007.1"/>
</dbReference>
<organism evidence="5 6">
    <name type="scientific">Roseibium aggregatum</name>
    <dbReference type="NCBI Taxonomy" id="187304"/>
    <lineage>
        <taxon>Bacteria</taxon>
        <taxon>Pseudomonadati</taxon>
        <taxon>Pseudomonadota</taxon>
        <taxon>Alphaproteobacteria</taxon>
        <taxon>Hyphomicrobiales</taxon>
        <taxon>Stappiaceae</taxon>
        <taxon>Roseibium</taxon>
    </lineage>
</organism>
<evidence type="ECO:0000259" key="4">
    <source>
        <dbReference type="PROSITE" id="PS50949"/>
    </source>
</evidence>
<proteinExistence type="predicted"/>
<name>A0A939EI96_9HYPH</name>
<dbReference type="PROSITE" id="PS50949">
    <property type="entry name" value="HTH_GNTR"/>
    <property type="match status" value="1"/>
</dbReference>
<feature type="domain" description="HTH gntR-type" evidence="4">
    <location>
        <begin position="7"/>
        <end position="75"/>
    </location>
</feature>
<dbReference type="GO" id="GO:0003700">
    <property type="term" value="F:DNA-binding transcription factor activity"/>
    <property type="evidence" value="ECO:0007669"/>
    <property type="project" value="InterPro"/>
</dbReference>
<sequence length="233" mass="25892">MLTRPDPSDRNGAVQLLKDFIAEHAFAPGDRLPAERELIGRLGVTRSNLRKALDALEREGAIWRHVGKGTFVAEQGDGREDGLDLSLLAEIGHQITPVKMMRARQCIEAVIAREAAINASRQAVKKITEIKDRAKAAETWQDYEAQDDLFHHAIAEATDNILLLTLFEQLNKVRRAVAVNTVIRETVRPPESHTSFAEHDRICAAIAARDPKAAHDAMWQHISSVSARLFGEV</sequence>
<dbReference type="EMBL" id="JAEKJZ010000007">
    <property type="protein sequence ID" value="MBN9673640.1"/>
    <property type="molecule type" value="Genomic_DNA"/>
</dbReference>